<proteinExistence type="predicted"/>
<evidence type="ECO:0000313" key="3">
    <source>
        <dbReference type="EMBL" id="KIK52751.1"/>
    </source>
</evidence>
<evidence type="ECO:0000256" key="2">
    <source>
        <dbReference type="SAM" id="Phobius"/>
    </source>
</evidence>
<name>A0A0D0BDU5_9AGAR</name>
<feature type="compositionally biased region" description="Polar residues" evidence="1">
    <location>
        <begin position="238"/>
        <end position="252"/>
    </location>
</feature>
<feature type="compositionally biased region" description="Low complexity" evidence="1">
    <location>
        <begin position="211"/>
        <end position="232"/>
    </location>
</feature>
<keyword evidence="4" id="KW-1185">Reference proteome</keyword>
<dbReference type="Proteomes" id="UP000053593">
    <property type="component" value="Unassembled WGS sequence"/>
</dbReference>
<keyword evidence="2" id="KW-1133">Transmembrane helix</keyword>
<keyword evidence="2" id="KW-0472">Membrane</keyword>
<reference evidence="3 4" key="1">
    <citation type="submission" date="2014-04" db="EMBL/GenBank/DDBJ databases">
        <title>Evolutionary Origins and Diversification of the Mycorrhizal Mutualists.</title>
        <authorList>
            <consortium name="DOE Joint Genome Institute"/>
            <consortium name="Mycorrhizal Genomics Consortium"/>
            <person name="Kohler A."/>
            <person name="Kuo A."/>
            <person name="Nagy L.G."/>
            <person name="Floudas D."/>
            <person name="Copeland A."/>
            <person name="Barry K.W."/>
            <person name="Cichocki N."/>
            <person name="Veneault-Fourrey C."/>
            <person name="LaButti K."/>
            <person name="Lindquist E.A."/>
            <person name="Lipzen A."/>
            <person name="Lundell T."/>
            <person name="Morin E."/>
            <person name="Murat C."/>
            <person name="Riley R."/>
            <person name="Ohm R."/>
            <person name="Sun H."/>
            <person name="Tunlid A."/>
            <person name="Henrissat B."/>
            <person name="Grigoriev I.V."/>
            <person name="Hibbett D.S."/>
            <person name="Martin F."/>
        </authorList>
    </citation>
    <scope>NUCLEOTIDE SEQUENCE [LARGE SCALE GENOMIC DNA]</scope>
    <source>
        <strain evidence="3 4">FD-317 M1</strain>
    </source>
</reference>
<evidence type="ECO:0000256" key="1">
    <source>
        <dbReference type="SAM" id="MobiDB-lite"/>
    </source>
</evidence>
<feature type="compositionally biased region" description="Polar residues" evidence="1">
    <location>
        <begin position="41"/>
        <end position="61"/>
    </location>
</feature>
<feature type="region of interest" description="Disordered" evidence="1">
    <location>
        <begin position="204"/>
        <end position="265"/>
    </location>
</feature>
<protein>
    <submittedName>
        <fullName evidence="3">Uncharacterized protein</fullName>
    </submittedName>
</protein>
<feature type="region of interest" description="Disordered" evidence="1">
    <location>
        <begin position="162"/>
        <end position="183"/>
    </location>
</feature>
<dbReference type="AlphaFoldDB" id="A0A0D0BDU5"/>
<gene>
    <name evidence="3" type="ORF">GYMLUDRAFT_64096</name>
</gene>
<organism evidence="3 4">
    <name type="scientific">Collybiopsis luxurians FD-317 M1</name>
    <dbReference type="NCBI Taxonomy" id="944289"/>
    <lineage>
        <taxon>Eukaryota</taxon>
        <taxon>Fungi</taxon>
        <taxon>Dikarya</taxon>
        <taxon>Basidiomycota</taxon>
        <taxon>Agaricomycotina</taxon>
        <taxon>Agaricomycetes</taxon>
        <taxon>Agaricomycetidae</taxon>
        <taxon>Agaricales</taxon>
        <taxon>Marasmiineae</taxon>
        <taxon>Omphalotaceae</taxon>
        <taxon>Collybiopsis</taxon>
        <taxon>Collybiopsis luxurians</taxon>
    </lineage>
</organism>
<keyword evidence="2" id="KW-0812">Transmembrane</keyword>
<dbReference type="HOGENOM" id="CLU_900340_0_0_1"/>
<evidence type="ECO:0000313" key="4">
    <source>
        <dbReference type="Proteomes" id="UP000053593"/>
    </source>
</evidence>
<dbReference type="EMBL" id="KN834838">
    <property type="protein sequence ID" value="KIK52751.1"/>
    <property type="molecule type" value="Genomic_DNA"/>
</dbReference>
<feature type="transmembrane region" description="Helical" evidence="2">
    <location>
        <begin position="80"/>
        <end position="104"/>
    </location>
</feature>
<sequence>MPALLQNEQVLVFASGIIDPANSAERHGILRRTSNEDTDKNSTSPASTTGNQPGWTNNGTLTPKDDPDDNEASTTQTSKAALGGGIAGSVVGTALLLGILWWFWKRGRRRLLWHWRLPLPPHFEPNQTGTVARSLSMPPRYWQIHNSPSAASLSRKLSSNKKINPSTIYGHTPGPTSNSQPLTRAVTLGSSAPQRPSANIDDLFTESTCTSPSPLSPDFPSSPLHSSSAGAGSHDHSYTLTEATSVVDSSQEPLVMTRTRSRAESELEIQHLRRQVEILTEENARLGGHRALLVPGTGEAEAPPAYTGG</sequence>
<feature type="region of interest" description="Disordered" evidence="1">
    <location>
        <begin position="25"/>
        <end position="77"/>
    </location>
</feature>
<accession>A0A0D0BDU5</accession>
<dbReference type="OrthoDB" id="3018196at2759"/>
<feature type="compositionally biased region" description="Basic and acidic residues" evidence="1">
    <location>
        <begin position="25"/>
        <end position="40"/>
    </location>
</feature>